<dbReference type="AlphaFoldDB" id="A0AA38LEH7"/>
<dbReference type="PANTHER" id="PTHR31346">
    <property type="entry name" value="MULTIPLE ORGANELLAR RNA EDITING FACTOR 2, CHLOROPLASTIC-RELATED-RELATED"/>
    <property type="match status" value="1"/>
</dbReference>
<feature type="domain" description="MORF/ORRM1/DAG-like MORF" evidence="6">
    <location>
        <begin position="54"/>
        <end position="140"/>
    </location>
</feature>
<dbReference type="Gene3D" id="1.25.40.10">
    <property type="entry name" value="Tetratricopeptide repeat domain"/>
    <property type="match status" value="1"/>
</dbReference>
<keyword evidence="1" id="KW-0677">Repeat</keyword>
<feature type="compositionally biased region" description="Basic and acidic residues" evidence="4">
    <location>
        <begin position="162"/>
        <end position="177"/>
    </location>
</feature>
<gene>
    <name evidence="7" type="ORF">KI387_015585</name>
</gene>
<dbReference type="PANTHER" id="PTHR31346:SF5">
    <property type="entry name" value="MULTIPLE ORGANELLAR RNA EDITING FACTOR 1, MITOCHONDRIAL"/>
    <property type="match status" value="1"/>
</dbReference>
<dbReference type="GO" id="GO:0005739">
    <property type="term" value="C:mitochondrion"/>
    <property type="evidence" value="ECO:0007669"/>
    <property type="project" value="TreeGrafter"/>
</dbReference>
<evidence type="ECO:0000256" key="3">
    <source>
        <dbReference type="PROSITE-ProRule" id="PRU00708"/>
    </source>
</evidence>
<feature type="non-terminal residue" evidence="7">
    <location>
        <position position="404"/>
    </location>
</feature>
<feature type="signal peptide" evidence="5">
    <location>
        <begin position="1"/>
        <end position="20"/>
    </location>
</feature>
<sequence>MAYRLHRVLALARSFSTTSAAFVTRSSSPAFVYKISSSANFNQAYRWLGARFNSHWLVTMAFQDPQPTREEKIAAFEQTVANVVGSMEEAKKRIYIVSTTNYTGFKCELSEDLAQTMDRQPGVRWVLPDCYAEPQYRPYSPGDRYNNGVITPDPNASAYNRPSERYNDRPMNRRRDFPAAGGGRGLMPPRDQQDNRPPMDGRGPFPPRDQQGYRPAVAERGPFLPRDQQDYRPAMAEIGVSHQRDQQDYRPPMAERGPLQGQQRDYMPSREPMQSQQDVMGSQERDPESKSLREYANQSTSQADFDVYHCKVLHNLILDAGLDQQSHLTSKLISMHGTCGSVEDACQLFDKFTDKQCHVLWCAMITVYAKNGLHEEALALYSEMKCNGIYVNDFTFSSTLKARV</sequence>
<keyword evidence="8" id="KW-1185">Reference proteome</keyword>
<feature type="compositionally biased region" description="Basic and acidic residues" evidence="4">
    <location>
        <begin position="283"/>
        <end position="293"/>
    </location>
</feature>
<dbReference type="InterPro" id="IPR039206">
    <property type="entry name" value="MORF/ORRM1/DAG-like"/>
</dbReference>
<keyword evidence="2" id="KW-0809">Transit peptide</keyword>
<evidence type="ECO:0000256" key="1">
    <source>
        <dbReference type="ARBA" id="ARBA00022737"/>
    </source>
</evidence>
<dbReference type="InterPro" id="IPR011990">
    <property type="entry name" value="TPR-like_helical_dom_sf"/>
</dbReference>
<name>A0AA38LEH7_TAXCH</name>
<reference evidence="7 8" key="1">
    <citation type="journal article" date="2021" name="Nat. Plants">
        <title>The Taxus genome provides insights into paclitaxel biosynthesis.</title>
        <authorList>
            <person name="Xiong X."/>
            <person name="Gou J."/>
            <person name="Liao Q."/>
            <person name="Li Y."/>
            <person name="Zhou Q."/>
            <person name="Bi G."/>
            <person name="Li C."/>
            <person name="Du R."/>
            <person name="Wang X."/>
            <person name="Sun T."/>
            <person name="Guo L."/>
            <person name="Liang H."/>
            <person name="Lu P."/>
            <person name="Wu Y."/>
            <person name="Zhang Z."/>
            <person name="Ro D.K."/>
            <person name="Shang Y."/>
            <person name="Huang S."/>
            <person name="Yan J."/>
        </authorList>
    </citation>
    <scope>NUCLEOTIDE SEQUENCE [LARGE SCALE GENOMIC DNA]</scope>
    <source>
        <strain evidence="7">Ta-2019</strain>
    </source>
</reference>
<feature type="chain" id="PRO_5041211649" description="MORF/ORRM1/DAG-like MORF domain-containing protein" evidence="5">
    <location>
        <begin position="21"/>
        <end position="404"/>
    </location>
</feature>
<dbReference type="GO" id="GO:0016554">
    <property type="term" value="P:cytidine to uridine editing"/>
    <property type="evidence" value="ECO:0007669"/>
    <property type="project" value="InterPro"/>
</dbReference>
<dbReference type="InterPro" id="IPR054059">
    <property type="entry name" value="MORF/ORRM1/DAG-like_MORF"/>
</dbReference>
<dbReference type="Proteomes" id="UP000824469">
    <property type="component" value="Unassembled WGS sequence"/>
</dbReference>
<dbReference type="InterPro" id="IPR002885">
    <property type="entry name" value="PPR_rpt"/>
</dbReference>
<evidence type="ECO:0000259" key="6">
    <source>
        <dbReference type="Pfam" id="PF21864"/>
    </source>
</evidence>
<proteinExistence type="predicted"/>
<protein>
    <recommendedName>
        <fullName evidence="6">MORF/ORRM1/DAG-like MORF domain-containing protein</fullName>
    </recommendedName>
</protein>
<accession>A0AA38LEH7</accession>
<evidence type="ECO:0000256" key="4">
    <source>
        <dbReference type="SAM" id="MobiDB-lite"/>
    </source>
</evidence>
<keyword evidence="5" id="KW-0732">Signal</keyword>
<evidence type="ECO:0000313" key="8">
    <source>
        <dbReference type="Proteomes" id="UP000824469"/>
    </source>
</evidence>
<dbReference type="EMBL" id="JAHRHJ020000003">
    <property type="protein sequence ID" value="KAH9320946.1"/>
    <property type="molecule type" value="Genomic_DNA"/>
</dbReference>
<feature type="region of interest" description="Disordered" evidence="4">
    <location>
        <begin position="137"/>
        <end position="294"/>
    </location>
</feature>
<feature type="repeat" description="PPR" evidence="3">
    <location>
        <begin position="357"/>
        <end position="391"/>
    </location>
</feature>
<evidence type="ECO:0000313" key="7">
    <source>
        <dbReference type="EMBL" id="KAH9320946.1"/>
    </source>
</evidence>
<evidence type="ECO:0000256" key="5">
    <source>
        <dbReference type="SAM" id="SignalP"/>
    </source>
</evidence>
<comment type="caution">
    <text evidence="7">The sequence shown here is derived from an EMBL/GenBank/DDBJ whole genome shotgun (WGS) entry which is preliminary data.</text>
</comment>
<dbReference type="Pfam" id="PF13041">
    <property type="entry name" value="PPR_2"/>
    <property type="match status" value="1"/>
</dbReference>
<dbReference type="NCBIfam" id="TIGR00756">
    <property type="entry name" value="PPR"/>
    <property type="match status" value="1"/>
</dbReference>
<dbReference type="Pfam" id="PF21864">
    <property type="entry name" value="MORF_dom"/>
    <property type="match status" value="1"/>
</dbReference>
<dbReference type="PROSITE" id="PS51375">
    <property type="entry name" value="PPR"/>
    <property type="match status" value="1"/>
</dbReference>
<dbReference type="GO" id="GO:0080156">
    <property type="term" value="P:mitochondrial mRNA modification"/>
    <property type="evidence" value="ECO:0007669"/>
    <property type="project" value="TreeGrafter"/>
</dbReference>
<evidence type="ECO:0000256" key="2">
    <source>
        <dbReference type="ARBA" id="ARBA00022946"/>
    </source>
</evidence>
<organism evidence="7 8">
    <name type="scientific">Taxus chinensis</name>
    <name type="common">Chinese yew</name>
    <name type="synonym">Taxus wallichiana var. chinensis</name>
    <dbReference type="NCBI Taxonomy" id="29808"/>
    <lineage>
        <taxon>Eukaryota</taxon>
        <taxon>Viridiplantae</taxon>
        <taxon>Streptophyta</taxon>
        <taxon>Embryophyta</taxon>
        <taxon>Tracheophyta</taxon>
        <taxon>Spermatophyta</taxon>
        <taxon>Pinopsida</taxon>
        <taxon>Pinidae</taxon>
        <taxon>Conifers II</taxon>
        <taxon>Cupressales</taxon>
        <taxon>Taxaceae</taxon>
        <taxon>Taxus</taxon>
    </lineage>
</organism>